<keyword evidence="2" id="KW-0805">Transcription regulation</keyword>
<dbReference type="PANTHER" id="PTHR30118:SF6">
    <property type="entry name" value="HTH-TYPE TRANSCRIPTIONAL REGULATOR LEUO"/>
    <property type="match status" value="1"/>
</dbReference>
<keyword evidence="3" id="KW-0238">DNA-binding</keyword>
<evidence type="ECO:0000256" key="4">
    <source>
        <dbReference type="ARBA" id="ARBA00023163"/>
    </source>
</evidence>
<evidence type="ECO:0000256" key="3">
    <source>
        <dbReference type="ARBA" id="ARBA00023125"/>
    </source>
</evidence>
<feature type="domain" description="HTH lysR-type" evidence="5">
    <location>
        <begin position="1"/>
        <end position="53"/>
    </location>
</feature>
<keyword evidence="7" id="KW-1185">Reference proteome</keyword>
<evidence type="ECO:0000256" key="1">
    <source>
        <dbReference type="ARBA" id="ARBA00009437"/>
    </source>
</evidence>
<protein>
    <recommendedName>
        <fullName evidence="5">HTH lysR-type domain-containing protein</fullName>
    </recommendedName>
</protein>
<evidence type="ECO:0000256" key="2">
    <source>
        <dbReference type="ARBA" id="ARBA00023015"/>
    </source>
</evidence>
<dbReference type="InterPro" id="IPR000847">
    <property type="entry name" value="LysR_HTH_N"/>
</dbReference>
<dbReference type="Proteomes" id="UP000656319">
    <property type="component" value="Unassembled WGS sequence"/>
</dbReference>
<evidence type="ECO:0000313" key="6">
    <source>
        <dbReference type="EMBL" id="CAD6545539.1"/>
    </source>
</evidence>
<proteinExistence type="inferred from homology"/>
<dbReference type="Gene3D" id="1.10.10.10">
    <property type="entry name" value="Winged helix-like DNA-binding domain superfamily/Winged helix DNA-binding domain"/>
    <property type="match status" value="1"/>
</dbReference>
<dbReference type="PROSITE" id="PS50931">
    <property type="entry name" value="HTH_LYSR"/>
    <property type="match status" value="1"/>
</dbReference>
<dbReference type="EMBL" id="CAJHCQ010000011">
    <property type="protein sequence ID" value="CAD6545539.1"/>
    <property type="molecule type" value="Genomic_DNA"/>
</dbReference>
<name>A0ABM8NVH5_9BURK</name>
<dbReference type="PRINTS" id="PR00039">
    <property type="entry name" value="HTHLYSR"/>
</dbReference>
<dbReference type="InterPro" id="IPR036390">
    <property type="entry name" value="WH_DNA-bd_sf"/>
</dbReference>
<keyword evidence="4" id="KW-0804">Transcription</keyword>
<dbReference type="PANTHER" id="PTHR30118">
    <property type="entry name" value="HTH-TYPE TRANSCRIPTIONAL REGULATOR LEUO-RELATED"/>
    <property type="match status" value="1"/>
</dbReference>
<comment type="caution">
    <text evidence="6">The sequence shown here is derived from an EMBL/GenBank/DDBJ whole genome shotgun (WGS) entry which is preliminary data.</text>
</comment>
<accession>A0ABM8NVH5</accession>
<sequence length="60" mass="6743">MRALDALLDESNVTRAAQRLSLTKPAVSAMLTRLRESFGDPPFVRSQRGIVRFAIAWLLE</sequence>
<organism evidence="6 7">
    <name type="scientific">Paraburkholderia hiiakae</name>
    <dbReference type="NCBI Taxonomy" id="1081782"/>
    <lineage>
        <taxon>Bacteria</taxon>
        <taxon>Pseudomonadati</taxon>
        <taxon>Pseudomonadota</taxon>
        <taxon>Betaproteobacteria</taxon>
        <taxon>Burkholderiales</taxon>
        <taxon>Burkholderiaceae</taxon>
        <taxon>Paraburkholderia</taxon>
    </lineage>
</organism>
<gene>
    <name evidence="6" type="ORF">LMG27952_04324</name>
</gene>
<dbReference type="SUPFAM" id="SSF46785">
    <property type="entry name" value="Winged helix' DNA-binding domain"/>
    <property type="match status" value="1"/>
</dbReference>
<reference evidence="6 7" key="1">
    <citation type="submission" date="2020-10" db="EMBL/GenBank/DDBJ databases">
        <authorList>
            <person name="Peeters C."/>
        </authorList>
    </citation>
    <scope>NUCLEOTIDE SEQUENCE [LARGE SCALE GENOMIC DNA]</scope>
    <source>
        <strain evidence="6 7">LMG 27952</strain>
    </source>
</reference>
<evidence type="ECO:0000313" key="7">
    <source>
        <dbReference type="Proteomes" id="UP000656319"/>
    </source>
</evidence>
<dbReference type="InterPro" id="IPR050389">
    <property type="entry name" value="LysR-type_TF"/>
</dbReference>
<comment type="similarity">
    <text evidence="1">Belongs to the LysR transcriptional regulatory family.</text>
</comment>
<dbReference type="InterPro" id="IPR036388">
    <property type="entry name" value="WH-like_DNA-bd_sf"/>
</dbReference>
<dbReference type="Pfam" id="PF00126">
    <property type="entry name" value="HTH_1"/>
    <property type="match status" value="1"/>
</dbReference>
<evidence type="ECO:0000259" key="5">
    <source>
        <dbReference type="PROSITE" id="PS50931"/>
    </source>
</evidence>